<evidence type="ECO:0000259" key="8">
    <source>
        <dbReference type="Pfam" id="PF11970"/>
    </source>
</evidence>
<feature type="transmembrane region" description="Helical" evidence="6">
    <location>
        <begin position="907"/>
        <end position="925"/>
    </location>
</feature>
<dbReference type="PANTHER" id="PTHR23112:SF37">
    <property type="entry name" value="G PROTEIN-COUPLED RECEPTOR GPR1"/>
    <property type="match status" value="1"/>
</dbReference>
<feature type="compositionally biased region" description="Polar residues" evidence="5">
    <location>
        <begin position="1133"/>
        <end position="1146"/>
    </location>
</feature>
<evidence type="ECO:0000256" key="4">
    <source>
        <dbReference type="ARBA" id="ARBA00023136"/>
    </source>
</evidence>
<dbReference type="InterPro" id="IPR022596">
    <property type="entry name" value="GPR1/2/3_C"/>
</dbReference>
<dbReference type="PANTHER" id="PTHR23112">
    <property type="entry name" value="G PROTEIN-COUPLED RECEPTOR 157-RELATED"/>
    <property type="match status" value="1"/>
</dbReference>
<dbReference type="Gene3D" id="1.20.1070.10">
    <property type="entry name" value="Rhodopsin 7-helix transmembrane proteins"/>
    <property type="match status" value="1"/>
</dbReference>
<evidence type="ECO:0000259" key="7">
    <source>
        <dbReference type="Pfam" id="PF11710"/>
    </source>
</evidence>
<comment type="subcellular location">
    <subcellularLocation>
        <location evidence="1">Membrane</location>
        <topology evidence="1">Multi-pass membrane protein</topology>
    </subcellularLocation>
</comment>
<keyword evidence="2 6" id="KW-0812">Transmembrane</keyword>
<feature type="region of interest" description="Disordered" evidence="5">
    <location>
        <begin position="431"/>
        <end position="512"/>
    </location>
</feature>
<evidence type="ECO:0000256" key="3">
    <source>
        <dbReference type="ARBA" id="ARBA00022989"/>
    </source>
</evidence>
<keyword evidence="12" id="KW-1185">Reference proteome</keyword>
<dbReference type="Proteomes" id="UP001287286">
    <property type="component" value="Unassembled WGS sequence"/>
</dbReference>
<keyword evidence="4 6" id="KW-0472">Membrane</keyword>
<dbReference type="Pfam" id="PF11970">
    <property type="entry name" value="GPR_Gpa2_C"/>
    <property type="match status" value="1"/>
</dbReference>
<feature type="transmembrane region" description="Helical" evidence="6">
    <location>
        <begin position="1190"/>
        <end position="1207"/>
    </location>
</feature>
<evidence type="ECO:0000313" key="10">
    <source>
        <dbReference type="EMBL" id="PWI71458.1"/>
    </source>
</evidence>
<feature type="transmembrane region" description="Helical" evidence="6">
    <location>
        <begin position="952"/>
        <end position="973"/>
    </location>
</feature>
<keyword evidence="3 6" id="KW-1133">Transmembrane helix</keyword>
<evidence type="ECO:0000313" key="12">
    <source>
        <dbReference type="Proteomes" id="UP001287286"/>
    </source>
</evidence>
<evidence type="ECO:0000313" key="9">
    <source>
        <dbReference type="EMBL" id="KAK4092880.1"/>
    </source>
</evidence>
<feature type="region of interest" description="Disordered" evidence="5">
    <location>
        <begin position="1020"/>
        <end position="1146"/>
    </location>
</feature>
<name>A0A2U3EAD8_PURLI</name>
<feature type="transmembrane region" description="Helical" evidence="6">
    <location>
        <begin position="796"/>
        <end position="819"/>
    </location>
</feature>
<feature type="domain" description="G protein-coupled receptor GPR1/2/3 C-terminal" evidence="8">
    <location>
        <begin position="1178"/>
        <end position="1249"/>
    </location>
</feature>
<reference evidence="9" key="3">
    <citation type="submission" date="2023-11" db="EMBL/GenBank/DDBJ databases">
        <authorList>
            <person name="Beijen E."/>
            <person name="Ohm R.A."/>
        </authorList>
    </citation>
    <scope>NUCLEOTIDE SEQUENCE</scope>
    <source>
        <strain evidence="9">CBS 150709</strain>
    </source>
</reference>
<organism evidence="10 11">
    <name type="scientific">Purpureocillium lilacinum</name>
    <name type="common">Paecilomyces lilacinus</name>
    <dbReference type="NCBI Taxonomy" id="33203"/>
    <lineage>
        <taxon>Eukaryota</taxon>
        <taxon>Fungi</taxon>
        <taxon>Dikarya</taxon>
        <taxon>Ascomycota</taxon>
        <taxon>Pezizomycotina</taxon>
        <taxon>Sordariomycetes</taxon>
        <taxon>Hypocreomycetidae</taxon>
        <taxon>Hypocreales</taxon>
        <taxon>Ophiocordycipitaceae</taxon>
        <taxon>Purpureocillium</taxon>
    </lineage>
</organism>
<evidence type="ECO:0000313" key="11">
    <source>
        <dbReference type="Proteomes" id="UP000245956"/>
    </source>
</evidence>
<dbReference type="GO" id="GO:0004930">
    <property type="term" value="F:G protein-coupled receptor activity"/>
    <property type="evidence" value="ECO:0007669"/>
    <property type="project" value="TreeGrafter"/>
</dbReference>
<evidence type="ECO:0000256" key="1">
    <source>
        <dbReference type="ARBA" id="ARBA00004141"/>
    </source>
</evidence>
<sequence>MAMSGTSLTGFSAACANNALYYVCQNKASRFIGCCMIDPCARDDGLCPTQHLQPATFTRASNAVQVPPQVCVDASNRSVAWYAYTNLNTPFMGCCAENACLNSGGCPASSLRPAKLNSNKELSSSFISSCSNIVLRTAAPEGVAASIAAASPTVVMASAAVTPAPNSASTALTALASSTSAASTPLGTITSGCPTGGDDCLRSMSATRPLSVVSSIATAISPAATAGSTLPTSPSLETETSVSSASAFDIDTPWASEADAMDHDHLWSGSRGDHPIGGWDNSATTGYVAGIAAGASAGTMVVVGLIFIWYRKLRRDRRERMRSAMLYGHAGVARVTPRRLFSNESICKVGFVEYSTHEALQTSLAVCAAHKMSRPYNLIRPATHSLLRSSEARQRDGMFRNGERPVPFRFAGRHLATWDLLNLLSFGQGPRWRHGGRRARTEEEEEGEMELPIPSSRPAFSQAKDQPQQQRAAKESAPQLAMEERERTKAEKVRSYATKKKRPYEVRDRQPTDDDAFLMAKSRGSDRPHHGRIFRVQVGPSPRTAGEARKRPRPGWDPIARLNLWRALRGEGGGWIGGEQHAHKDARTHARETALEEGKSNQGPRPGGGAQATVLPTLLAFPARSFEHLLEATLTPFRSPVWAIRWLSCISSRTVPLQSCPLFLWPYSTVPDQLLVLVLDRPTRRPRVWAGFAKKENLTCPERGPPRPVMLPSAVALGICTRIGSAAAAGGNPPPSLTDPSACGGDDDDDDDEPRHLMPSAGNAVGWAVGSCPWGTMRHEHDGGGRREYNEAQLQAFRVTSVTLASLSVVATMLTTFWFLRMRRSFRHDLIILLIQSDMLKSLWLVIFAAAELTQGTIDTATPFCQISGFFLTLGIEMCDVAVVLFALHKTMYIFRGGSGLYPYRRIAYAAFILIPLLLSSLAFINKPAFANEGPYCYLPTRPRWTRRVLSWIPRTIVLLGILTMYLSTYVYFKLILGRFGKTGMFGRRSVMLAPPQTEPPVRPQTTVSIPPTPPIAYHGLIPPTPSCDGESIANKGRRPSIWTMSGIPPLETGSSVSISQESIRREPSSEVSTPNQARGRSFSNPYFPQCPSVLELPPSRGDIPPPPPTISQPVTPSSPTAARPLWGRPLMRTTTRDSQASTPSNDMAMLNLGSRGADSTTGIVAGPMTLGVTSTAQTRDKIRRSLRQLFIYPAVYTAVWLVPYVSHMMGADRRKSPFSVVIGSVASMCLQGVADALVFCIMEKPWRHPRRADAPASSCWILRRLAGAPGAYGPEGKTAAKVGRTREEMLVDSRIARRRRDEELAERRLTRGAARPARREWWDTALQDYWTAFDTPGNEDGGAAYEDAPGMRAWRRHT</sequence>
<feature type="compositionally biased region" description="Low complexity" evidence="5">
    <location>
        <begin position="1112"/>
        <end position="1121"/>
    </location>
</feature>
<protein>
    <submittedName>
        <fullName evidence="10">GPR1</fullName>
    </submittedName>
</protein>
<feature type="compositionally biased region" description="Basic and acidic residues" evidence="5">
    <location>
        <begin position="587"/>
        <end position="599"/>
    </location>
</feature>
<evidence type="ECO:0000256" key="6">
    <source>
        <dbReference type="SAM" id="Phobius"/>
    </source>
</evidence>
<proteinExistence type="predicted"/>
<evidence type="ECO:0000256" key="5">
    <source>
        <dbReference type="SAM" id="MobiDB-lite"/>
    </source>
</evidence>
<reference evidence="10" key="1">
    <citation type="submission" date="2015-05" db="EMBL/GenBank/DDBJ databases">
        <authorList>
            <person name="Wang D.B."/>
            <person name="Wang M."/>
        </authorList>
    </citation>
    <scope>NUCLEOTIDE SEQUENCE</scope>
    <source>
        <strain evidence="10">36-1</strain>
    </source>
</reference>
<feature type="compositionally biased region" description="Polar residues" evidence="5">
    <location>
        <begin position="1053"/>
        <end position="1062"/>
    </location>
</feature>
<dbReference type="InterPro" id="IPR023041">
    <property type="entry name" value="Glucose_rcpt_Git3-like_N"/>
</dbReference>
<feature type="region of interest" description="Disordered" evidence="5">
    <location>
        <begin position="728"/>
        <end position="762"/>
    </location>
</feature>
<dbReference type="SUPFAM" id="SSF81321">
    <property type="entry name" value="Family A G protein-coupled receptor-like"/>
    <property type="match status" value="1"/>
</dbReference>
<feature type="domain" description="Glucose receptor Git3-like N-terminal" evidence="7">
    <location>
        <begin position="796"/>
        <end position="973"/>
    </location>
</feature>
<dbReference type="EMBL" id="JAWRVI010000007">
    <property type="protein sequence ID" value="KAK4092880.1"/>
    <property type="molecule type" value="Genomic_DNA"/>
</dbReference>
<dbReference type="EMBL" id="LCWV01000007">
    <property type="protein sequence ID" value="PWI71458.1"/>
    <property type="molecule type" value="Genomic_DNA"/>
</dbReference>
<dbReference type="GO" id="GO:0005886">
    <property type="term" value="C:plasma membrane"/>
    <property type="evidence" value="ECO:0007669"/>
    <property type="project" value="TreeGrafter"/>
</dbReference>
<reference evidence="10 11" key="2">
    <citation type="journal article" date="2016" name="Front. Microbiol.">
        <title>Genome and transcriptome sequences reveal the specific parasitism of the nematophagous Purpureocillium lilacinum 36-1.</title>
        <authorList>
            <person name="Xie J."/>
            <person name="Li S."/>
            <person name="Mo C."/>
            <person name="Xiao X."/>
            <person name="Peng D."/>
            <person name="Wang G."/>
            <person name="Xiao Y."/>
        </authorList>
    </citation>
    <scope>NUCLEOTIDE SEQUENCE [LARGE SCALE GENOMIC DNA]</scope>
    <source>
        <strain evidence="10 11">36-1</strain>
    </source>
</reference>
<evidence type="ECO:0000256" key="2">
    <source>
        <dbReference type="ARBA" id="ARBA00022692"/>
    </source>
</evidence>
<dbReference type="GO" id="GO:0007189">
    <property type="term" value="P:adenylate cyclase-activating G protein-coupled receptor signaling pathway"/>
    <property type="evidence" value="ECO:0007669"/>
    <property type="project" value="TreeGrafter"/>
</dbReference>
<feature type="compositionally biased region" description="Basic and acidic residues" evidence="5">
    <location>
        <begin position="482"/>
        <end position="494"/>
    </location>
</feature>
<comment type="caution">
    <text evidence="10">The sequence shown here is derived from an EMBL/GenBank/DDBJ whole genome shotgun (WGS) entry which is preliminary data.</text>
</comment>
<feature type="compositionally biased region" description="Basic and acidic residues" evidence="5">
    <location>
        <begin position="503"/>
        <end position="512"/>
    </location>
</feature>
<feature type="transmembrane region" description="Helical" evidence="6">
    <location>
        <begin position="871"/>
        <end position="895"/>
    </location>
</feature>
<gene>
    <name evidence="10" type="ORF">PCL_11552</name>
    <name evidence="9" type="ORF">Purlil1_2805</name>
</gene>
<dbReference type="Pfam" id="PF11710">
    <property type="entry name" value="Git3"/>
    <property type="match status" value="1"/>
</dbReference>
<reference evidence="9 12" key="4">
    <citation type="journal article" date="2024" name="Microbiol. Resour. Announc.">
        <title>Genome annotations for the ascomycete fungi Trichoderma harzianum, Trichoderma aggressivum, and Purpureocillium lilacinum.</title>
        <authorList>
            <person name="Beijen E.P.W."/>
            <person name="Ohm R.A."/>
        </authorList>
    </citation>
    <scope>NUCLEOTIDE SEQUENCE [LARGE SCALE GENOMIC DNA]</scope>
    <source>
        <strain evidence="9 12">CBS 150709</strain>
    </source>
</reference>
<feature type="transmembrane region" description="Helical" evidence="6">
    <location>
        <begin position="1219"/>
        <end position="1242"/>
    </location>
</feature>
<dbReference type="Proteomes" id="UP000245956">
    <property type="component" value="Unassembled WGS sequence"/>
</dbReference>
<feature type="transmembrane region" description="Helical" evidence="6">
    <location>
        <begin position="287"/>
        <end position="310"/>
    </location>
</feature>
<feature type="region of interest" description="Disordered" evidence="5">
    <location>
        <begin position="587"/>
        <end position="609"/>
    </location>
</feature>
<feature type="transmembrane region" description="Helical" evidence="6">
    <location>
        <begin position="831"/>
        <end position="851"/>
    </location>
</feature>
<accession>A0A2U3EAD8</accession>
<feature type="compositionally biased region" description="Polar residues" evidence="5">
    <location>
        <begin position="1070"/>
        <end position="1087"/>
    </location>
</feature>